<feature type="compositionally biased region" description="Basic and acidic residues" evidence="3">
    <location>
        <begin position="407"/>
        <end position="425"/>
    </location>
</feature>
<accession>A0A2P2I3A9</accession>
<dbReference type="SUPFAM" id="SSF51735">
    <property type="entry name" value="NAD(P)-binding Rossmann-fold domains"/>
    <property type="match status" value="1"/>
</dbReference>
<dbReference type="GO" id="GO:0016616">
    <property type="term" value="F:oxidoreductase activity, acting on the CH-OH group of donors, NAD or NADP as acceptor"/>
    <property type="evidence" value="ECO:0007669"/>
    <property type="project" value="TreeGrafter"/>
</dbReference>
<dbReference type="Gene3D" id="3.40.50.720">
    <property type="entry name" value="NAD(P)-binding Rossmann-like Domain"/>
    <property type="match status" value="1"/>
</dbReference>
<dbReference type="AlphaFoldDB" id="A0A2P2I3A9"/>
<dbReference type="InterPro" id="IPR050425">
    <property type="entry name" value="NAD(P)_dehydrat-like"/>
</dbReference>
<keyword evidence="1" id="KW-0560">Oxidoreductase</keyword>
<comment type="similarity">
    <text evidence="2">Belongs to the NAD(P)-dependent epimerase/dehydratase family. Dihydroflavonol-4-reductase subfamily.</text>
</comment>
<dbReference type="Pfam" id="PF01370">
    <property type="entry name" value="Epimerase"/>
    <property type="match status" value="1"/>
</dbReference>
<feature type="domain" description="NAD-dependent epimerase/dehydratase" evidence="4">
    <location>
        <begin position="6"/>
        <end position="253"/>
    </location>
</feature>
<organism evidence="5">
    <name type="scientific">Hirondellea gigas</name>
    <dbReference type="NCBI Taxonomy" id="1518452"/>
    <lineage>
        <taxon>Eukaryota</taxon>
        <taxon>Metazoa</taxon>
        <taxon>Ecdysozoa</taxon>
        <taxon>Arthropoda</taxon>
        <taxon>Crustacea</taxon>
        <taxon>Multicrustacea</taxon>
        <taxon>Malacostraca</taxon>
        <taxon>Eumalacostraca</taxon>
        <taxon>Peracarida</taxon>
        <taxon>Amphipoda</taxon>
        <taxon>Amphilochidea</taxon>
        <taxon>Lysianassida</taxon>
        <taxon>Lysianassidira</taxon>
        <taxon>Lysianassoidea</taxon>
        <taxon>Lysianassidae</taxon>
        <taxon>Hirondellea</taxon>
    </lineage>
</organism>
<proteinExistence type="evidence at transcript level"/>
<evidence type="ECO:0000256" key="2">
    <source>
        <dbReference type="ARBA" id="ARBA00023445"/>
    </source>
</evidence>
<dbReference type="EMBL" id="IACF01002850">
    <property type="protein sequence ID" value="LAB68489.1"/>
    <property type="molecule type" value="mRNA"/>
</dbReference>
<evidence type="ECO:0000256" key="3">
    <source>
        <dbReference type="SAM" id="MobiDB-lite"/>
    </source>
</evidence>
<evidence type="ECO:0000313" key="5">
    <source>
        <dbReference type="EMBL" id="LAB68489.1"/>
    </source>
</evidence>
<dbReference type="InterPro" id="IPR036291">
    <property type="entry name" value="NAD(P)-bd_dom_sf"/>
</dbReference>
<protein>
    <submittedName>
        <fullName evidence="5">NADPH-dependent aldehyde reductase ARI1-like</fullName>
    </submittedName>
</protein>
<dbReference type="CDD" id="cd05227">
    <property type="entry name" value="AR_SDR_e"/>
    <property type="match status" value="1"/>
</dbReference>
<evidence type="ECO:0000256" key="1">
    <source>
        <dbReference type="ARBA" id="ARBA00023002"/>
    </source>
</evidence>
<feature type="compositionally biased region" description="Low complexity" evidence="3">
    <location>
        <begin position="363"/>
        <end position="374"/>
    </location>
</feature>
<dbReference type="PANTHER" id="PTHR10366">
    <property type="entry name" value="NAD DEPENDENT EPIMERASE/DEHYDRATASE"/>
    <property type="match status" value="1"/>
</dbReference>
<reference evidence="6" key="1">
    <citation type="submission" date="2017-11" db="EMBL/GenBank/DDBJ databases">
        <title>The sensing device of the deep-sea amphipod.</title>
        <authorList>
            <person name="Kobayashi H."/>
            <person name="Nagahama T."/>
            <person name="Arai W."/>
            <person name="Sasagawa Y."/>
            <person name="Umeda M."/>
            <person name="Hayashi T."/>
            <person name="Nikaido I."/>
            <person name="Watanabe H."/>
            <person name="Oguri K."/>
            <person name="Kitazato H."/>
            <person name="Fujioka K."/>
            <person name="Kido Y."/>
            <person name="Takami H."/>
        </authorList>
    </citation>
    <scope>NUCLEOTIDE SEQUENCE</scope>
    <source>
        <tissue evidence="6">Whole body</tissue>
    </source>
</reference>
<name>A0A2P2I3A9_9CRUS</name>
<dbReference type="EMBL" id="IACT01002463">
    <property type="protein sequence ID" value="LAC21740.1"/>
    <property type="molecule type" value="mRNA"/>
</dbReference>
<dbReference type="PANTHER" id="PTHR10366:SF564">
    <property type="entry name" value="STEROL-4-ALPHA-CARBOXYLATE 3-DEHYDROGENASE, DECARBOXYLATING"/>
    <property type="match status" value="1"/>
</dbReference>
<dbReference type="FunFam" id="3.40.50.720:FF:000336">
    <property type="entry name" value="Aldehyde reductase"/>
    <property type="match status" value="1"/>
</dbReference>
<feature type="region of interest" description="Disordered" evidence="3">
    <location>
        <begin position="363"/>
        <end position="425"/>
    </location>
</feature>
<sequence length="425" mass="46768">MADKLVLVTGANGYIASHVVQQLQQAGYRVRGTVRTLDNEEKNAPLKGLVPDAKHPLELVAANLTSDDGWNDAVKDCYAVIHMASPFPNVAEKKVKEEELVGPAKQGTIMVLKAAAEAGVQKFVLTSSFASVFADAAVSEADKKFTEEDWSNPDSATIDVYSKSKVVAEKAAWDLVKELPEDKKLSLSVINPTFVMGPPLMPCHRSATSVGFMIDILNHKLPGVARLMMPYCDVRDVARAHVQALNCEEAAGKRHIIITDCMWLKDVHTIVAKEFRPQGYRVATNVLPYFLVWISSFFMEGIRGYVLPRIGTSYSVDNSRMVNVLGITPITMEKSLVDMAYALIDLNMVAKAKKYKQVGSRAEVPAAAEPAPAEDSTKIAEEQQADELPAKEQPPAEETQQELEPEDKDKEHKEEDKKAEEVKSS</sequence>
<evidence type="ECO:0000259" key="4">
    <source>
        <dbReference type="Pfam" id="PF01370"/>
    </source>
</evidence>
<dbReference type="InterPro" id="IPR001509">
    <property type="entry name" value="Epimerase_deHydtase"/>
</dbReference>
<reference evidence="5" key="2">
    <citation type="journal article" date="2018" name="Biosci. Biotechnol. Biochem.">
        <title>Polysaccharide hydrolase of the hadal zone amphipods Hirondellea gigas.</title>
        <authorList>
            <person name="Kobayashi H."/>
            <person name="Nagahama T."/>
            <person name="Arai W."/>
            <person name="Sasagawa Y."/>
            <person name="Umeda M."/>
            <person name="Hayashi T."/>
            <person name="Nikaido I."/>
            <person name="Watanabe H."/>
            <person name="Oguri K."/>
            <person name="Kitazato H."/>
            <person name="Fujioka K."/>
            <person name="Kido Y."/>
            <person name="Takami H."/>
        </authorList>
    </citation>
    <scope>NUCLEOTIDE SEQUENCE</scope>
    <source>
        <tissue evidence="5">Whole body</tissue>
    </source>
</reference>
<evidence type="ECO:0000313" key="6">
    <source>
        <dbReference type="EMBL" id="LAC21740.1"/>
    </source>
</evidence>